<dbReference type="Pfam" id="PF01061">
    <property type="entry name" value="ABC2_membrane"/>
    <property type="match status" value="1"/>
</dbReference>
<dbReference type="InterPro" id="IPR047817">
    <property type="entry name" value="ABC2_TM_bact-type"/>
</dbReference>
<accession>E1QJT4</accession>
<keyword evidence="4 5" id="KW-0472">Membrane</keyword>
<evidence type="ECO:0000313" key="8">
    <source>
        <dbReference type="Proteomes" id="UP000009047"/>
    </source>
</evidence>
<dbReference type="AlphaFoldDB" id="E1QJT4"/>
<dbReference type="Proteomes" id="UP000009047">
    <property type="component" value="Chromosome"/>
</dbReference>
<dbReference type="OrthoDB" id="9788252at2"/>
<feature type="domain" description="ABC transmembrane type-2" evidence="6">
    <location>
        <begin position="21"/>
        <end position="242"/>
    </location>
</feature>
<proteinExistence type="inferred from homology"/>
<evidence type="ECO:0000259" key="6">
    <source>
        <dbReference type="PROSITE" id="PS51012"/>
    </source>
</evidence>
<keyword evidence="5" id="KW-1003">Cell membrane</keyword>
<keyword evidence="3 5" id="KW-1133">Transmembrane helix</keyword>
<comment type="subcellular location">
    <subcellularLocation>
        <location evidence="5">Cell membrane</location>
        <topology evidence="5">Multi-pass membrane protein</topology>
    </subcellularLocation>
    <subcellularLocation>
        <location evidence="1">Membrane</location>
        <topology evidence="1">Multi-pass membrane protein</topology>
    </subcellularLocation>
</comment>
<organism evidence="7 8">
    <name type="scientific">Desulfarculus baarsii (strain ATCC 33931 / DSM 2075 / LMG 7858 / VKM B-1802 / 2st14)</name>
    <dbReference type="NCBI Taxonomy" id="644282"/>
    <lineage>
        <taxon>Bacteria</taxon>
        <taxon>Pseudomonadati</taxon>
        <taxon>Thermodesulfobacteriota</taxon>
        <taxon>Desulfarculia</taxon>
        <taxon>Desulfarculales</taxon>
        <taxon>Desulfarculaceae</taxon>
        <taxon>Desulfarculus</taxon>
    </lineage>
</organism>
<dbReference type="HOGENOM" id="CLU_039483_3_2_7"/>
<name>E1QJT4_DESB2</name>
<dbReference type="eggNOG" id="COG0842">
    <property type="taxonomic scope" value="Bacteria"/>
</dbReference>
<gene>
    <name evidence="7" type="ordered locus">Deba_2466</name>
</gene>
<dbReference type="GO" id="GO:0043190">
    <property type="term" value="C:ATP-binding cassette (ABC) transporter complex"/>
    <property type="evidence" value="ECO:0007669"/>
    <property type="project" value="InterPro"/>
</dbReference>
<evidence type="ECO:0000256" key="5">
    <source>
        <dbReference type="RuleBase" id="RU361157"/>
    </source>
</evidence>
<dbReference type="InterPro" id="IPR013525">
    <property type="entry name" value="ABC2_TM"/>
</dbReference>
<dbReference type="GO" id="GO:0140359">
    <property type="term" value="F:ABC-type transporter activity"/>
    <property type="evidence" value="ECO:0007669"/>
    <property type="project" value="InterPro"/>
</dbReference>
<comment type="caution">
    <text evidence="5">Lacks conserved residue(s) required for the propagation of feature annotation.</text>
</comment>
<feature type="transmembrane region" description="Helical" evidence="5">
    <location>
        <begin position="23"/>
        <end position="40"/>
    </location>
</feature>
<feature type="transmembrane region" description="Helical" evidence="5">
    <location>
        <begin position="218"/>
        <end position="237"/>
    </location>
</feature>
<evidence type="ECO:0000313" key="7">
    <source>
        <dbReference type="EMBL" id="ADK85827.1"/>
    </source>
</evidence>
<keyword evidence="5" id="KW-0813">Transport</keyword>
<evidence type="ECO:0000256" key="4">
    <source>
        <dbReference type="ARBA" id="ARBA00023136"/>
    </source>
</evidence>
<dbReference type="InterPro" id="IPR052522">
    <property type="entry name" value="ABC-2_transport_permease"/>
</dbReference>
<dbReference type="PIRSF" id="PIRSF006648">
    <property type="entry name" value="DrrB"/>
    <property type="match status" value="1"/>
</dbReference>
<dbReference type="STRING" id="644282.Deba_2466"/>
<dbReference type="PANTHER" id="PTHR43332:SF2">
    <property type="entry name" value="INNER MEMBRANE TRANSPORT PERMEASE YADH"/>
    <property type="match status" value="1"/>
</dbReference>
<feature type="transmembrane region" description="Helical" evidence="5">
    <location>
        <begin position="111"/>
        <end position="129"/>
    </location>
</feature>
<sequence>MSGVWAVFYREMLILRGRLGRQLANYAISPLLYVIAFGWGMGRGVRMEGVDYLAFMLPGLMALSSMNRSFGMASELNIARFYWHTFEEFQTAPIGAAAVALGEVAAGVARALLAAVVVAALALVGGVGLDLGPVLWLAVIANGFMFGAAAVCAAMIVRTHADQANLTGFIITPMSFLCGTFFSLEAMPPWAATIIQILPLTQASHCIRAAALDQPTPWLAWAAMGLYCVAFFALAVWRVRQASV</sequence>
<reference evidence="7 8" key="1">
    <citation type="journal article" date="2010" name="Stand. Genomic Sci.">
        <title>Complete genome sequence of Desulfarculus baarsii type strain (2st14).</title>
        <authorList>
            <person name="Sun H."/>
            <person name="Spring S."/>
            <person name="Lapidus A."/>
            <person name="Davenport K."/>
            <person name="Del Rio T.G."/>
            <person name="Tice H."/>
            <person name="Nolan M."/>
            <person name="Copeland A."/>
            <person name="Cheng J.F."/>
            <person name="Lucas S."/>
            <person name="Tapia R."/>
            <person name="Goodwin L."/>
            <person name="Pitluck S."/>
            <person name="Ivanova N."/>
            <person name="Pagani I."/>
            <person name="Mavromatis K."/>
            <person name="Ovchinnikova G."/>
            <person name="Pati A."/>
            <person name="Chen A."/>
            <person name="Palaniappan K."/>
            <person name="Hauser L."/>
            <person name="Chang Y.J."/>
            <person name="Jeffries C.D."/>
            <person name="Detter J.C."/>
            <person name="Han C."/>
            <person name="Rohde M."/>
            <person name="Brambilla E."/>
            <person name="Goker M."/>
            <person name="Woyke T."/>
            <person name="Bristow J."/>
            <person name="Eisen J.A."/>
            <person name="Markowitz V."/>
            <person name="Hugenholtz P."/>
            <person name="Kyrpides N.C."/>
            <person name="Klenk H.P."/>
            <person name="Land M."/>
        </authorList>
    </citation>
    <scope>NUCLEOTIDE SEQUENCE [LARGE SCALE GENOMIC DNA]</scope>
    <source>
        <strain evidence="8">ATCC 33931 / DSM 2075 / LMG 7858 / VKM B-1802 / 2st14</strain>
    </source>
</reference>
<feature type="transmembrane region" description="Helical" evidence="5">
    <location>
        <begin position="52"/>
        <end position="70"/>
    </location>
</feature>
<feature type="transmembrane region" description="Helical" evidence="5">
    <location>
        <begin position="135"/>
        <end position="157"/>
    </location>
</feature>
<evidence type="ECO:0000256" key="3">
    <source>
        <dbReference type="ARBA" id="ARBA00022989"/>
    </source>
</evidence>
<dbReference type="EMBL" id="CP002085">
    <property type="protein sequence ID" value="ADK85827.1"/>
    <property type="molecule type" value="Genomic_DNA"/>
</dbReference>
<dbReference type="PRINTS" id="PR00164">
    <property type="entry name" value="ABC2TRNSPORT"/>
</dbReference>
<dbReference type="PANTHER" id="PTHR43332">
    <property type="entry name" value="INNER MEMBRANE TRANSPORT PERMEASE YADH-RELATED"/>
    <property type="match status" value="1"/>
</dbReference>
<comment type="similarity">
    <text evidence="5">Belongs to the ABC-2 integral membrane protein family.</text>
</comment>
<evidence type="ECO:0000256" key="1">
    <source>
        <dbReference type="ARBA" id="ARBA00004141"/>
    </source>
</evidence>
<dbReference type="KEGG" id="dbr:Deba_2466"/>
<keyword evidence="8" id="KW-1185">Reference proteome</keyword>
<evidence type="ECO:0000256" key="2">
    <source>
        <dbReference type="ARBA" id="ARBA00022692"/>
    </source>
</evidence>
<keyword evidence="2 5" id="KW-0812">Transmembrane</keyword>
<dbReference type="InterPro" id="IPR000412">
    <property type="entry name" value="ABC_2_transport"/>
</dbReference>
<dbReference type="PROSITE" id="PS51012">
    <property type="entry name" value="ABC_TM2"/>
    <property type="match status" value="1"/>
</dbReference>
<dbReference type="RefSeq" id="WP_013259266.1">
    <property type="nucleotide sequence ID" value="NC_014365.1"/>
</dbReference>
<protein>
    <recommendedName>
        <fullName evidence="5">Transport permease protein</fullName>
    </recommendedName>
</protein>